<reference evidence="1 2" key="1">
    <citation type="journal article" date="2012" name="Genet. Mol. Biol.">
        <title>Analysis of 16S rRNA and mxaF genes revealing insights into Methylobacterium niche-specific plant association.</title>
        <authorList>
            <person name="Dourado M.N."/>
            <person name="Andreote F.D."/>
            <person name="Dini-Andreote F."/>
            <person name="Conti R."/>
            <person name="Araujo J.M."/>
            <person name="Araujo W.L."/>
        </authorList>
    </citation>
    <scope>NUCLEOTIDE SEQUENCE [LARGE SCALE GENOMIC DNA]</scope>
    <source>
        <strain evidence="1 2">SR1.6/6</strain>
    </source>
</reference>
<evidence type="ECO:0008006" key="3">
    <source>
        <dbReference type="Google" id="ProtNLM"/>
    </source>
</evidence>
<dbReference type="AlphaFoldDB" id="A0A6B9FBR6"/>
<dbReference type="Proteomes" id="UP000012488">
    <property type="component" value="Chromosome"/>
</dbReference>
<organism evidence="1 2">
    <name type="scientific">Methylobacterium mesophilicum SR1.6/6</name>
    <dbReference type="NCBI Taxonomy" id="908290"/>
    <lineage>
        <taxon>Bacteria</taxon>
        <taxon>Pseudomonadati</taxon>
        <taxon>Pseudomonadota</taxon>
        <taxon>Alphaproteobacteria</taxon>
        <taxon>Hyphomicrobiales</taxon>
        <taxon>Methylobacteriaceae</taxon>
        <taxon>Methylobacterium</taxon>
    </lineage>
</organism>
<reference evidence="1 2" key="2">
    <citation type="journal article" date="2013" name="Genome Announc.">
        <title>Draft Genome Sequence of Methylobacterium mesophilicum Strain SR1.6/6, Isolated from Citrus sinensis.</title>
        <authorList>
            <person name="Marinho Almeida D."/>
            <person name="Dini-Andreote F."/>
            <person name="Camargo Neves A.A."/>
            <person name="Juca Ramos R.T."/>
            <person name="Andreote F.D."/>
            <person name="Carneiro A.R."/>
            <person name="Oliveira de Souza Lima A."/>
            <person name="Caracciolo Gomes de Sa P.H."/>
            <person name="Ribeiro Barbosa M.S."/>
            <person name="Araujo W.L."/>
            <person name="Silva A."/>
        </authorList>
    </citation>
    <scope>NUCLEOTIDE SEQUENCE [LARGE SCALE GENOMIC DNA]</scope>
    <source>
        <strain evidence="1 2">SR1.6/6</strain>
    </source>
</reference>
<proteinExistence type="predicted"/>
<sequence length="86" mass="9519">MSLSEPVELVRRLGATPRIGAIVMAEQAVDSYCAGYAHPDDRAIALDILLRDLARLRMQVPSLDAFIGEVESYIDLLHRDLARRAA</sequence>
<dbReference type="RefSeq" id="WP_010683808.1">
    <property type="nucleotide sequence ID" value="NZ_CP043538.1"/>
</dbReference>
<dbReference type="EMBL" id="CP043538">
    <property type="protein sequence ID" value="QGY00990.1"/>
    <property type="molecule type" value="Genomic_DNA"/>
</dbReference>
<gene>
    <name evidence="1" type="ORF">MMSR116_03075</name>
</gene>
<dbReference type="OrthoDB" id="8005146at2"/>
<evidence type="ECO:0000313" key="1">
    <source>
        <dbReference type="EMBL" id="QGY00990.1"/>
    </source>
</evidence>
<accession>A0A6B9FBR6</accession>
<name>A0A6B9FBR6_9HYPH</name>
<evidence type="ECO:0000313" key="2">
    <source>
        <dbReference type="Proteomes" id="UP000012488"/>
    </source>
</evidence>
<dbReference type="KEGG" id="mmes:MMSR116_03075"/>
<protein>
    <recommendedName>
        <fullName evidence="3">MerR family transcriptional regulator</fullName>
    </recommendedName>
</protein>